<feature type="region of interest" description="Disordered" evidence="5">
    <location>
        <begin position="455"/>
        <end position="486"/>
    </location>
</feature>
<feature type="transmembrane region" description="Helical" evidence="6">
    <location>
        <begin position="360"/>
        <end position="383"/>
    </location>
</feature>
<evidence type="ECO:0000256" key="2">
    <source>
        <dbReference type="ARBA" id="ARBA00022692"/>
    </source>
</evidence>
<keyword evidence="4 6" id="KW-0472">Membrane</keyword>
<dbReference type="OMA" id="HMVTKLG"/>
<comment type="subcellular location">
    <subcellularLocation>
        <location evidence="1">Membrane</location>
        <topology evidence="1">Multi-pass membrane protein</topology>
    </subcellularLocation>
</comment>
<feature type="compositionally biased region" description="Pro residues" evidence="5">
    <location>
        <begin position="104"/>
        <end position="115"/>
    </location>
</feature>
<evidence type="ECO:0000313" key="9">
    <source>
        <dbReference type="Proteomes" id="UP000008022"/>
    </source>
</evidence>
<dbReference type="PANTHER" id="PTHR11132">
    <property type="entry name" value="SOLUTE CARRIER FAMILY 35"/>
    <property type="match status" value="1"/>
</dbReference>
<feature type="transmembrane region" description="Helical" evidence="6">
    <location>
        <begin position="423"/>
        <end position="440"/>
    </location>
</feature>
<feature type="transmembrane region" description="Helical" evidence="6">
    <location>
        <begin position="210"/>
        <end position="229"/>
    </location>
</feature>
<name>A0A0E0QFK5_ORYRU</name>
<feature type="transmembrane region" description="Helical" evidence="6">
    <location>
        <begin position="395"/>
        <end position="417"/>
    </location>
</feature>
<feature type="transmembrane region" description="Helical" evidence="6">
    <location>
        <begin position="142"/>
        <end position="166"/>
    </location>
</feature>
<evidence type="ECO:0000313" key="8">
    <source>
        <dbReference type="EnsemblPlants" id="ORUFI08G06660.1"/>
    </source>
</evidence>
<keyword evidence="9" id="KW-1185">Reference proteome</keyword>
<proteinExistence type="predicted"/>
<feature type="transmembrane region" description="Helical" evidence="6">
    <location>
        <begin position="178"/>
        <end position="198"/>
    </location>
</feature>
<dbReference type="Pfam" id="PF03151">
    <property type="entry name" value="TPT"/>
    <property type="match status" value="1"/>
</dbReference>
<evidence type="ECO:0000256" key="6">
    <source>
        <dbReference type="SAM" id="Phobius"/>
    </source>
</evidence>
<sequence length="486" mass="52930">MALASKATAKEEELEGLAAVDFEAASHRSADRSSPKSQSRSLARRPSPRLPLPRTTAETLDPRRIRPRRLDRRTHSSPARLTLLPWLDSRPSWADLDQQRPGPLLSPIPTNPHSPPASSAASGGALPPPDTLSSFLVMAKQAYATSSLVIGYALCSSLLAIINKYAITKFSYPGLLTALQYLTSVAGVWTLGKFGLLYHDPFNLQTAKKFAPAALVFYLAIFTNTHLLKHANVDTFIVFRSLTPLLVAIADTAFRKQPCPSKLTFVSLVTILGGAVGYVMTDSGFSLTAYSWAVAYLVTITTEMVYIKHMVTKLGLNTWGFVLYNNLLSLIIAPVFWFLTGEHLSVFRAIESRGQSWFELDAFVAVSLSCVFGLLISFFGFAARKAISATAFYSNRTAFTVTGVVNKFLTVAINVMIWDKHASSFGLVCLLFTLAGGVLYQQSVTSKGNSSVQREAVAKQGKADNDTAELDEEKQSLVSSPKDSNV</sequence>
<dbReference type="EnsemblPlants" id="ORUFI08G06660.1">
    <property type="protein sequence ID" value="ORUFI08G06660.1"/>
    <property type="gene ID" value="ORUFI08G06660"/>
</dbReference>
<keyword evidence="3 6" id="KW-1133">Transmembrane helix</keyword>
<evidence type="ECO:0000256" key="5">
    <source>
        <dbReference type="SAM" id="MobiDB-lite"/>
    </source>
</evidence>
<feature type="domain" description="Sugar phosphate transporter" evidence="7">
    <location>
        <begin position="154"/>
        <end position="440"/>
    </location>
</feature>
<feature type="region of interest" description="Disordered" evidence="5">
    <location>
        <begin position="22"/>
        <end position="74"/>
    </location>
</feature>
<evidence type="ECO:0000256" key="3">
    <source>
        <dbReference type="ARBA" id="ARBA00022989"/>
    </source>
</evidence>
<evidence type="ECO:0000256" key="1">
    <source>
        <dbReference type="ARBA" id="ARBA00004141"/>
    </source>
</evidence>
<feature type="compositionally biased region" description="Basic and acidic residues" evidence="5">
    <location>
        <begin position="24"/>
        <end position="34"/>
    </location>
</feature>
<keyword evidence="2 6" id="KW-0812">Transmembrane</keyword>
<dbReference type="eggNOG" id="KOG1444">
    <property type="taxonomic scope" value="Eukaryota"/>
</dbReference>
<dbReference type="InterPro" id="IPR050186">
    <property type="entry name" value="TPT_transporter"/>
</dbReference>
<dbReference type="InterPro" id="IPR004853">
    <property type="entry name" value="Sugar_P_trans_dom"/>
</dbReference>
<dbReference type="HOGENOM" id="CLU_045047_1_0_1"/>
<feature type="compositionally biased region" description="Polar residues" evidence="5">
    <location>
        <begin position="476"/>
        <end position="486"/>
    </location>
</feature>
<feature type="compositionally biased region" description="Low complexity" evidence="5">
    <location>
        <begin position="116"/>
        <end position="125"/>
    </location>
</feature>
<feature type="transmembrane region" description="Helical" evidence="6">
    <location>
        <begin position="263"/>
        <end position="281"/>
    </location>
</feature>
<evidence type="ECO:0000259" key="7">
    <source>
        <dbReference type="Pfam" id="PF03151"/>
    </source>
</evidence>
<reference evidence="9" key="1">
    <citation type="submission" date="2013-06" db="EMBL/GenBank/DDBJ databases">
        <authorList>
            <person name="Zhao Q."/>
        </authorList>
    </citation>
    <scope>NUCLEOTIDE SEQUENCE</scope>
    <source>
        <strain evidence="9">cv. W1943</strain>
    </source>
</reference>
<feature type="transmembrane region" description="Helical" evidence="6">
    <location>
        <begin position="319"/>
        <end position="340"/>
    </location>
</feature>
<feature type="region of interest" description="Disordered" evidence="5">
    <location>
        <begin position="98"/>
        <end position="126"/>
    </location>
</feature>
<evidence type="ECO:0000256" key="4">
    <source>
        <dbReference type="ARBA" id="ARBA00023136"/>
    </source>
</evidence>
<organism evidence="8 9">
    <name type="scientific">Oryza rufipogon</name>
    <name type="common">Brownbeard rice</name>
    <name type="synonym">Asian wild rice</name>
    <dbReference type="NCBI Taxonomy" id="4529"/>
    <lineage>
        <taxon>Eukaryota</taxon>
        <taxon>Viridiplantae</taxon>
        <taxon>Streptophyta</taxon>
        <taxon>Embryophyta</taxon>
        <taxon>Tracheophyta</taxon>
        <taxon>Spermatophyta</taxon>
        <taxon>Magnoliopsida</taxon>
        <taxon>Liliopsida</taxon>
        <taxon>Poales</taxon>
        <taxon>Poaceae</taxon>
        <taxon>BOP clade</taxon>
        <taxon>Oryzoideae</taxon>
        <taxon>Oryzeae</taxon>
        <taxon>Oryzinae</taxon>
        <taxon>Oryza</taxon>
    </lineage>
</organism>
<protein>
    <recommendedName>
        <fullName evidence="7">Sugar phosphate transporter domain-containing protein</fullName>
    </recommendedName>
</protein>
<dbReference type="AlphaFoldDB" id="A0A0E0QFK5"/>
<dbReference type="Proteomes" id="UP000008022">
    <property type="component" value="Unassembled WGS sequence"/>
</dbReference>
<reference evidence="8" key="2">
    <citation type="submission" date="2015-06" db="UniProtKB">
        <authorList>
            <consortium name="EnsemblPlants"/>
        </authorList>
    </citation>
    <scope>IDENTIFICATION</scope>
</reference>
<accession>A0A0E0QFK5</accession>
<dbReference type="Gramene" id="ORUFI08G06660.1">
    <property type="protein sequence ID" value="ORUFI08G06660.1"/>
    <property type="gene ID" value="ORUFI08G06660"/>
</dbReference>
<feature type="transmembrane region" description="Helical" evidence="6">
    <location>
        <begin position="287"/>
        <end position="307"/>
    </location>
</feature>
<dbReference type="GO" id="GO:0016020">
    <property type="term" value="C:membrane"/>
    <property type="evidence" value="ECO:0007669"/>
    <property type="project" value="UniProtKB-SubCell"/>
</dbReference>